<dbReference type="SMART" id="SM00635">
    <property type="entry name" value="BID_2"/>
    <property type="match status" value="1"/>
</dbReference>
<gene>
    <name evidence="3" type="ORF">NU887_09770</name>
</gene>
<feature type="domain" description="HYR" evidence="2">
    <location>
        <begin position="922"/>
        <end position="1004"/>
    </location>
</feature>
<dbReference type="EMBL" id="JANSUY010000005">
    <property type="protein sequence ID" value="MCR9015322.1"/>
    <property type="molecule type" value="Genomic_DNA"/>
</dbReference>
<dbReference type="PANTHER" id="PTHR24273:SF32">
    <property type="entry name" value="HYALIN"/>
    <property type="match status" value="1"/>
</dbReference>
<dbReference type="SUPFAM" id="SSF49373">
    <property type="entry name" value="Invasin/intimin cell-adhesion fragments"/>
    <property type="match status" value="1"/>
</dbReference>
<dbReference type="Proteomes" id="UP001142175">
    <property type="component" value="Unassembled WGS sequence"/>
</dbReference>
<keyword evidence="4" id="KW-1185">Reference proteome</keyword>
<reference evidence="3" key="1">
    <citation type="submission" date="2022-08" db="EMBL/GenBank/DDBJ databases">
        <authorList>
            <person name="Zhang D."/>
        </authorList>
    </citation>
    <scope>NUCLEOTIDE SEQUENCE</scope>
    <source>
        <strain evidence="3">XJ19-11</strain>
    </source>
</reference>
<dbReference type="InterPro" id="IPR015915">
    <property type="entry name" value="Kelch-typ_b-propeller"/>
</dbReference>
<evidence type="ECO:0000313" key="3">
    <source>
        <dbReference type="EMBL" id="MCR9015322.1"/>
    </source>
</evidence>
<evidence type="ECO:0000256" key="1">
    <source>
        <dbReference type="ARBA" id="ARBA00022737"/>
    </source>
</evidence>
<evidence type="ECO:0000259" key="2">
    <source>
        <dbReference type="PROSITE" id="PS50825"/>
    </source>
</evidence>
<feature type="domain" description="HYR" evidence="2">
    <location>
        <begin position="1005"/>
        <end position="1088"/>
    </location>
</feature>
<dbReference type="InterPro" id="IPR022519">
    <property type="entry name" value="Gloeo/Verruco_rpt"/>
</dbReference>
<dbReference type="InterPro" id="IPR008964">
    <property type="entry name" value="Invasin/intimin_cell_adhesion"/>
</dbReference>
<name>A0A9X2P4U0_9BACT</name>
<dbReference type="RefSeq" id="WP_258423179.1">
    <property type="nucleotide sequence ID" value="NZ_JANSUY010000005.1"/>
</dbReference>
<accession>A0A9X2P4U0</accession>
<evidence type="ECO:0000313" key="4">
    <source>
        <dbReference type="Proteomes" id="UP001142175"/>
    </source>
</evidence>
<feature type="domain" description="HYR" evidence="2">
    <location>
        <begin position="837"/>
        <end position="920"/>
    </location>
</feature>
<dbReference type="Gene3D" id="2.60.40.1080">
    <property type="match status" value="1"/>
</dbReference>
<dbReference type="PANTHER" id="PTHR24273">
    <property type="entry name" value="FI04643P-RELATED"/>
    <property type="match status" value="1"/>
</dbReference>
<dbReference type="Pfam" id="PF02368">
    <property type="entry name" value="Big_2"/>
    <property type="match status" value="1"/>
</dbReference>
<dbReference type="NCBIfam" id="TIGR03803">
    <property type="entry name" value="Gloeo_Verruco"/>
    <property type="match status" value="12"/>
</dbReference>
<sequence length="1530" mass="161302">MNRIIPNESSEWQKYPVSSNKWKHISTSFWSLSFLAFFLTMTPLLAQTPKFYGLTSRGGKDGTGAIIEYDINSQTLTDPAPTGFTNFSPGKPLFNDLTEFNGKLYGLTYSGGVYFYGVLFEFNPVNGVYTKKHDFKGESLPIGGLTELNGKLYGTTSGGINNAGVIFEFDPLTDVYSEKHVFSTADSPNGVSPSGSLVNLGGTLFGMTTLGGVNGLGVIFSFDPTTDEFSKLHDFDGTDGANPRGGLTVYDGKLYGTTNKGGRDDNGIIFVYSNGVFTNLKSFFITAQSSDALGGSLTLYGDKLYGTTPKGGIADSGFIFWYDPLSNTIERADVFVGVKDGSTPFGSLTVFNDKLYGMTSSGGAGNVGVLFEFDPLTKSNTIKRDFEKESGSIPLGSLEVFDGKLFGMTSAGGDNDSGVIFEYTPATELYTRRIDFERTNGSYPSGSLTLYKDILYGMAPAGGKGKVGVIFSYDPVSQNYTPLYTFDGISGSKPSGDLTVYDEKLYGMTPFGGVNDQGVIFMYDPVGSSFTKLADFDQSSASGGFPNGSLTVLNGKFYGLTNKGGNNDKGVVFEFDPVTGLFTNGVSFDGLNGEGPNGSLVEYNGILFGMTSSGGANQGGVLFEYDPLSATIVKKLDFDPANGMIPFGSLTEYNDKLYGLTSGFGDFNNGVLFEYDPATDTFSRKHSFSFSSGGFPYGTLTVFNGKLYGMTQAGGINEYGVVFEYDPVNEVFTKNADFNLTNGASPLYGQLTLFTFPPADLGLSVTKVDESCPGRNGSIDLTISGASGTPVISWTGPDTFTADVEDLNNLAAGIYKVVVTDDAGATGSLEVEILLTPDTEDPIISCPDDINETVAFGETGKTISYSDPSFSDNCTGAGIELKSGFASGATFPVGETIVTYLATDAAGNTAECSFKVTIMEDADAVDPIINNCPTDITVSNDPGDCSAAVSWTAPTANDNSGSVDLVSNFEPGAVFPVGTTKVTYTATDAAGNQVTCSFDVTVADDELPVIGSVSDIDVSVPSGQTVTSVSVPEPSVSDNCSATVTGLRSDGKDLGEPFGLGETTITWSAEDPSGNDAVEVIQKVTVTQSEPPLSITGFTLINAGTDADILTVIDGLQISLNQVQGLSLNIRANTNPSVVGSVYLTISGPVNRTSTENVAPYALFGDNNGNYSGRTLPAGTYTLTARAYSASNRGGTAGILSSIQFSIVAPLVAVTGITVSPSTATINEGSAFQLTATVLPSNATDKAVNWSSSDESVATVNENGLVTGHGTGQAFITATTVNGGLMASSTITVQAVPNFDIESFTLVNAGTDLDIMTVTNGLQISQSEVQGLSLNIRANTNPSVVGSVYLKLSGPVNRTTTENDAPYALFGDKNGNYSGKTLSPGNYTLTARAYSESKRRGTAGPEKTITFSIVNNSLRITNETDPAADESMEKERPGMEILSGYSLKAFPNPVKDGRVSIMDSRFKEGKVKYILYSINGAKLTEGEAEIGESKTIRLDFSGNVNQAGMYILILESDVYLAPVRVQLIFE</sequence>
<dbReference type="InterPro" id="IPR003410">
    <property type="entry name" value="HYR_dom"/>
</dbReference>
<comment type="caution">
    <text evidence="3">The sequence shown here is derived from an EMBL/GenBank/DDBJ whole genome shotgun (WGS) entry which is preliminary data.</text>
</comment>
<dbReference type="SUPFAM" id="SSF117281">
    <property type="entry name" value="Kelch motif"/>
    <property type="match status" value="1"/>
</dbReference>
<dbReference type="Pfam" id="PF02494">
    <property type="entry name" value="HYR"/>
    <property type="match status" value="3"/>
</dbReference>
<dbReference type="PROSITE" id="PS50825">
    <property type="entry name" value="HYR"/>
    <property type="match status" value="3"/>
</dbReference>
<keyword evidence="1" id="KW-0677">Repeat</keyword>
<proteinExistence type="predicted"/>
<organism evidence="3 4">
    <name type="scientific">Aquiflexum gelatinilyticum</name>
    <dbReference type="NCBI Taxonomy" id="2961943"/>
    <lineage>
        <taxon>Bacteria</taxon>
        <taxon>Pseudomonadati</taxon>
        <taxon>Bacteroidota</taxon>
        <taxon>Cytophagia</taxon>
        <taxon>Cytophagales</taxon>
        <taxon>Cyclobacteriaceae</taxon>
        <taxon>Aquiflexum</taxon>
    </lineage>
</organism>
<dbReference type="InterPro" id="IPR003343">
    <property type="entry name" value="Big_2"/>
</dbReference>
<protein>
    <submittedName>
        <fullName evidence="3">HYR domain-containing protein</fullName>
    </submittedName>
</protein>